<organism evidence="4 5">
    <name type="scientific">Jutongia huaianensis</name>
    <dbReference type="NCBI Taxonomy" id="2763668"/>
    <lineage>
        <taxon>Bacteria</taxon>
        <taxon>Bacillati</taxon>
        <taxon>Bacillota</taxon>
        <taxon>Clostridia</taxon>
        <taxon>Lachnospirales</taxon>
        <taxon>Lachnospiraceae</taxon>
        <taxon>Jutongia</taxon>
    </lineage>
</organism>
<reference evidence="4 5" key="1">
    <citation type="submission" date="2020-08" db="EMBL/GenBank/DDBJ databases">
        <title>Genome public.</title>
        <authorList>
            <person name="Liu C."/>
            <person name="Sun Q."/>
        </authorList>
    </citation>
    <scope>NUCLEOTIDE SEQUENCE [LARGE SCALE GENOMIC DNA]</scope>
    <source>
        <strain evidence="4 5">NSJ-37</strain>
    </source>
</reference>
<dbReference type="Gene3D" id="1.20.58.1690">
    <property type="match status" value="1"/>
</dbReference>
<evidence type="ECO:0000256" key="2">
    <source>
        <dbReference type="SAM" id="Phobius"/>
    </source>
</evidence>
<feature type="transmembrane region" description="Helical" evidence="2">
    <location>
        <begin position="38"/>
        <end position="56"/>
    </location>
</feature>
<protein>
    <submittedName>
        <fullName evidence="4">YARHG domain-containing protein</fullName>
    </submittedName>
</protein>
<gene>
    <name evidence="4" type="ORF">H8704_13210</name>
</gene>
<dbReference type="RefSeq" id="WP_249298580.1">
    <property type="nucleotide sequence ID" value="NZ_JACRSX010000027.1"/>
</dbReference>
<feature type="transmembrane region" description="Helical" evidence="2">
    <location>
        <begin position="6"/>
        <end position="26"/>
    </location>
</feature>
<evidence type="ECO:0000313" key="5">
    <source>
        <dbReference type="Proteomes" id="UP000606193"/>
    </source>
</evidence>
<dbReference type="SMART" id="SM01324">
    <property type="entry name" value="YARHG"/>
    <property type="match status" value="1"/>
</dbReference>
<dbReference type="EMBL" id="JACRSX010000027">
    <property type="protein sequence ID" value="MBC8563569.1"/>
    <property type="molecule type" value="Genomic_DNA"/>
</dbReference>
<dbReference type="InterPro" id="IPR038434">
    <property type="entry name" value="YARHG_sf"/>
</dbReference>
<evidence type="ECO:0000259" key="3">
    <source>
        <dbReference type="SMART" id="SM01324"/>
    </source>
</evidence>
<feature type="compositionally biased region" description="Acidic residues" evidence="1">
    <location>
        <begin position="75"/>
        <end position="113"/>
    </location>
</feature>
<feature type="domain" description="YARHG" evidence="3">
    <location>
        <begin position="125"/>
        <end position="208"/>
    </location>
</feature>
<evidence type="ECO:0000313" key="4">
    <source>
        <dbReference type="EMBL" id="MBC8563569.1"/>
    </source>
</evidence>
<keyword evidence="2" id="KW-0472">Membrane</keyword>
<name>A0ABR7N4N1_9FIRM</name>
<comment type="caution">
    <text evidence="4">The sequence shown here is derived from an EMBL/GenBank/DDBJ whole genome shotgun (WGS) entry which is preliminary data.</text>
</comment>
<proteinExistence type="predicted"/>
<keyword evidence="5" id="KW-1185">Reference proteome</keyword>
<keyword evidence="2" id="KW-0812">Transmembrane</keyword>
<accession>A0ABR7N4N1</accession>
<dbReference type="Proteomes" id="UP000606193">
    <property type="component" value="Unassembled WGS sequence"/>
</dbReference>
<dbReference type="InterPro" id="IPR025582">
    <property type="entry name" value="YARHG_dom"/>
</dbReference>
<feature type="region of interest" description="Disordered" evidence="1">
    <location>
        <begin position="61"/>
        <end position="120"/>
    </location>
</feature>
<evidence type="ECO:0000256" key="1">
    <source>
        <dbReference type="SAM" id="MobiDB-lite"/>
    </source>
</evidence>
<dbReference type="Pfam" id="PF13308">
    <property type="entry name" value="YARHG"/>
    <property type="match status" value="1"/>
</dbReference>
<keyword evidence="2" id="KW-1133">Transmembrane helix</keyword>
<sequence length="210" mass="24493">MIAIVIMLILSSIIGGVINDHITFYGSPWSVKMQKKKAYLIVFVILWVGMSSIQMFQDAENDGTKKKTEQSQETQNDDSDYSDLEDDIGWSYDDTEADYDDQDEEYDDSEDADGNTLEDKNVSQKKYILPMSSKRKLKEKDLKKLGAKKLRIARNEIYARHGRMFQDQELQDYFDRKDWYTPSIAPEDFSDATELSKLERRNIAFIQKHE</sequence>